<keyword evidence="3" id="KW-1185">Reference proteome</keyword>
<evidence type="ECO:0000313" key="3">
    <source>
        <dbReference type="Proteomes" id="UP000026961"/>
    </source>
</evidence>
<reference evidence="2" key="1">
    <citation type="submission" date="2013-08" db="EMBL/GenBank/DDBJ databases">
        <title>Oryza genome evolution.</title>
        <authorList>
            <person name="Wing R.A."/>
            <person name="Panaud O."/>
            <person name="Oliveira A.C."/>
        </authorList>
    </citation>
    <scope>NUCLEOTIDE SEQUENCE</scope>
</reference>
<feature type="compositionally biased region" description="Basic and acidic residues" evidence="1">
    <location>
        <begin position="314"/>
        <end position="323"/>
    </location>
</feature>
<dbReference type="AlphaFoldDB" id="A0A0D9YI37"/>
<reference evidence="2" key="3">
    <citation type="submission" date="2018-05" db="EMBL/GenBank/DDBJ databases">
        <title>OgluRS3 (Oryza glumaepatula Reference Sequence Version 3).</title>
        <authorList>
            <person name="Zhang J."/>
            <person name="Kudrna D."/>
            <person name="Lee S."/>
            <person name="Talag J."/>
            <person name="Welchert J."/>
            <person name="Wing R.A."/>
        </authorList>
    </citation>
    <scope>NUCLEOTIDE SEQUENCE [LARGE SCALE GENOMIC DNA]</scope>
</reference>
<feature type="compositionally biased region" description="Low complexity" evidence="1">
    <location>
        <begin position="186"/>
        <end position="195"/>
    </location>
</feature>
<dbReference type="eggNOG" id="ENOG502R44Y">
    <property type="taxonomic scope" value="Eukaryota"/>
</dbReference>
<feature type="compositionally biased region" description="Basic and acidic residues" evidence="1">
    <location>
        <begin position="369"/>
        <end position="378"/>
    </location>
</feature>
<dbReference type="HOGENOM" id="CLU_734432_0_0_1"/>
<accession>A0A0D9YI37</accession>
<protein>
    <submittedName>
        <fullName evidence="2">Uncharacterized protein</fullName>
    </submittedName>
</protein>
<feature type="region of interest" description="Disordered" evidence="1">
    <location>
        <begin position="256"/>
        <end position="433"/>
    </location>
</feature>
<feature type="compositionally biased region" description="Basic residues" evidence="1">
    <location>
        <begin position="212"/>
        <end position="224"/>
    </location>
</feature>
<feature type="compositionally biased region" description="Gly residues" evidence="1">
    <location>
        <begin position="424"/>
        <end position="433"/>
    </location>
</feature>
<reference evidence="2" key="2">
    <citation type="submission" date="2015-04" db="UniProtKB">
        <authorList>
            <consortium name="EnsemblPlants"/>
        </authorList>
    </citation>
    <scope>IDENTIFICATION</scope>
</reference>
<name>A0A0D9YI37_9ORYZ</name>
<evidence type="ECO:0000256" key="1">
    <source>
        <dbReference type="SAM" id="MobiDB-lite"/>
    </source>
</evidence>
<sequence length="433" mass="47177">MIGLGRAATLLRNFARPSEGTPGHQVLHQYWVSRHLASRTAVKSHTHAVGSSQWREEKKTNQHNNTEKLRQVNHPKKKKNSSLRLYQHAAVAGSLARSLAAHIYARLASPLPLLLLLVQNQREALVAHNQLDTAARRTNARRGHGEVAMLREGAHEQGGVDEGGGPAADRLHQGARRGLLAVAAQGGGAPPLRQELPPPLDELPPPRPQARQLHRRRRRAHHQAPRPSRQQVVVDCGAAAGEDGQRDQELLEHAHQAQAPEPGHRPADAPAGQRREQRRRGERADHDGQHRRLPVPCAGGGAAAAQATQPGARRGAEQCELRQVRGVPAVGGRPQQQRRQLGRAAVPRPQPRPRPRPVHEPAELTAQDAGRRVVHDRVAPPSPPAAEDHLPLLPPRRPQRRRLQLQGGRAIAGRPTRVPVSQATGGGPVHIAQ</sequence>
<feature type="compositionally biased region" description="Low complexity" evidence="1">
    <location>
        <begin position="331"/>
        <end position="343"/>
    </location>
</feature>
<dbReference type="STRING" id="40148.A0A0D9YI37"/>
<proteinExistence type="predicted"/>
<evidence type="ECO:0000313" key="2">
    <source>
        <dbReference type="EnsemblPlants" id="OGLUM01G43210.1"/>
    </source>
</evidence>
<feature type="compositionally biased region" description="Low complexity" evidence="1">
    <location>
        <begin position="303"/>
        <end position="313"/>
    </location>
</feature>
<dbReference type="Gramene" id="OGLUM01G43210.1">
    <property type="protein sequence ID" value="OGLUM01G43210.1"/>
    <property type="gene ID" value="OGLUM01G43210"/>
</dbReference>
<feature type="region of interest" description="Disordered" evidence="1">
    <location>
        <begin position="186"/>
        <end position="233"/>
    </location>
</feature>
<dbReference type="Proteomes" id="UP000026961">
    <property type="component" value="Chromosome 1"/>
</dbReference>
<dbReference type="EnsemblPlants" id="OGLUM01G43210.1">
    <property type="protein sequence ID" value="OGLUM01G43210.1"/>
    <property type="gene ID" value="OGLUM01G43210"/>
</dbReference>
<organism evidence="2">
    <name type="scientific">Oryza glumipatula</name>
    <dbReference type="NCBI Taxonomy" id="40148"/>
    <lineage>
        <taxon>Eukaryota</taxon>
        <taxon>Viridiplantae</taxon>
        <taxon>Streptophyta</taxon>
        <taxon>Embryophyta</taxon>
        <taxon>Tracheophyta</taxon>
        <taxon>Spermatophyta</taxon>
        <taxon>Magnoliopsida</taxon>
        <taxon>Liliopsida</taxon>
        <taxon>Poales</taxon>
        <taxon>Poaceae</taxon>
        <taxon>BOP clade</taxon>
        <taxon>Oryzoideae</taxon>
        <taxon>Oryzeae</taxon>
        <taxon>Oryzinae</taxon>
        <taxon>Oryza</taxon>
    </lineage>
</organism>
<feature type="compositionally biased region" description="Pro residues" evidence="1">
    <location>
        <begin position="196"/>
        <end position="208"/>
    </location>
</feature>